<proteinExistence type="predicted"/>
<dbReference type="EMBL" id="JAEPRB010000082">
    <property type="protein sequence ID" value="KAG2222480.1"/>
    <property type="molecule type" value="Genomic_DNA"/>
</dbReference>
<evidence type="ECO:0000313" key="10">
    <source>
        <dbReference type="EMBL" id="KAG2222480.1"/>
    </source>
</evidence>
<dbReference type="InterPro" id="IPR042095">
    <property type="entry name" value="SUMF_sf"/>
</dbReference>
<dbReference type="GO" id="GO:0032259">
    <property type="term" value="P:methylation"/>
    <property type="evidence" value="ECO:0007669"/>
    <property type="project" value="UniProtKB-KW"/>
</dbReference>
<evidence type="ECO:0000256" key="4">
    <source>
        <dbReference type="ARBA" id="ARBA00023004"/>
    </source>
</evidence>
<accession>A0A8H7S5D0</accession>
<organism evidence="10 11">
    <name type="scientific">Circinella minor</name>
    <dbReference type="NCBI Taxonomy" id="1195481"/>
    <lineage>
        <taxon>Eukaryota</taxon>
        <taxon>Fungi</taxon>
        <taxon>Fungi incertae sedis</taxon>
        <taxon>Mucoromycota</taxon>
        <taxon>Mucoromycotina</taxon>
        <taxon>Mucoromycetes</taxon>
        <taxon>Mucorales</taxon>
        <taxon>Lichtheimiaceae</taxon>
        <taxon>Circinella</taxon>
    </lineage>
</organism>
<name>A0A8H7S5D0_9FUNG</name>
<dbReference type="Gene3D" id="3.40.50.150">
    <property type="entry name" value="Vaccinia Virus protein VP39"/>
    <property type="match status" value="1"/>
</dbReference>
<feature type="domain" description="DinB-like" evidence="9">
    <location>
        <begin position="476"/>
        <end position="609"/>
    </location>
</feature>
<dbReference type="InterPro" id="IPR005532">
    <property type="entry name" value="SUMF_dom"/>
</dbReference>
<gene>
    <name evidence="10" type="ORF">INT45_013393</name>
</gene>
<keyword evidence="11" id="KW-1185">Reference proteome</keyword>
<evidence type="ECO:0000259" key="7">
    <source>
        <dbReference type="Pfam" id="PF03781"/>
    </source>
</evidence>
<dbReference type="Pfam" id="PF12867">
    <property type="entry name" value="DinB_2"/>
    <property type="match status" value="1"/>
</dbReference>
<dbReference type="GO" id="GO:0008168">
    <property type="term" value="F:methyltransferase activity"/>
    <property type="evidence" value="ECO:0007669"/>
    <property type="project" value="UniProtKB-KW"/>
</dbReference>
<evidence type="ECO:0000256" key="3">
    <source>
        <dbReference type="ARBA" id="ARBA00023002"/>
    </source>
</evidence>
<dbReference type="InterPro" id="IPR016187">
    <property type="entry name" value="CTDL_fold"/>
</dbReference>
<dbReference type="InterPro" id="IPR051128">
    <property type="entry name" value="EgtD_Methyltrsf_superfamily"/>
</dbReference>
<comment type="caution">
    <text evidence="10">The sequence shown here is derived from an EMBL/GenBank/DDBJ whole genome shotgun (WGS) entry which is preliminary data.</text>
</comment>
<feature type="domain" description="Histidine-specific methyltransferase SAM-dependent" evidence="8">
    <location>
        <begin position="64"/>
        <end position="378"/>
    </location>
</feature>
<feature type="region of interest" description="Disordered" evidence="6">
    <location>
        <begin position="20"/>
        <end position="55"/>
    </location>
</feature>
<evidence type="ECO:0000256" key="2">
    <source>
        <dbReference type="ARBA" id="ARBA00022679"/>
    </source>
</evidence>
<dbReference type="InterPro" id="IPR024775">
    <property type="entry name" value="DinB-like"/>
</dbReference>
<keyword evidence="1" id="KW-0489">Methyltransferase</keyword>
<dbReference type="OrthoDB" id="659at2759"/>
<sequence length="897" mass="103329">MNTPPTPSYRILDIRAPIKEDIKLPTHQDYPSSNNKEDDKIKPPTPPSSTDQSLDAFNGDDLVDTILDSLNKPEGTKSIPTFVLYDKRGLQLFDEITHLDDYYLTNAEMEILKEHADQLAARLHDGSVIIELGAGSLRKTSLILQAIERQQLKVTYYALDLDQQELERSLGSLGEFNHVRLMGLLGTYDQGIPWLNQQFASADPPTHKMILWLGSSIGNQNRRESAMFLHRLQQMCMQPGDFLLIGCDKRKDPAKIKTAYDDSMGTTREFIMNGLDHVNVILGQSIFDRSKFDYDSRYQSDLGRHVAHYRACENVVLTYQRRSGDQLRIPLQKNELIHVEYSYKYSDEEITHMLNAAQLDKAEDWTNGKTPYQVILAECRPFKFDCDRPGTLETLYPTRTQERTKQDANCVSCMADYTEAHHQDEEEGKEGGSASLTHVIGSKHWPNYIPSLHEWQQLWRSWDNVTTTMIDHATMLFERPISFRHPFLFYLGHTPAFVDILLTRNNVDEANFTEPESFVSIFERGIDPDMDDPTKCNPHSIVPARDEDWPSIESIMLYQQNVRSRLQRLLLQWEAEDYGASVQQEQQRKRAARVVWMAFEHEAMHLETILYMLLQSPNIKPPSGVATVPWKMAKIFKNYSITTPHDNSFQQKRTCLAPAPLIPVPEADTILGHDDDEDVDYTSHPEDHTEFGWDNEHPKRSVHVDAFSIQSRPVTNGEYLAFLQATNSDGWPASWVLMEDGTIGIRTSFGFCPMDDALYWPVQTSYYQSSKYAEHHHMRLPTEAELLQFRDLMNNTTNNKKIPNIGFRHWHPTDVSNEHVHTLGDVWEWTATPMVRHQGYKKSKLYPGYSSDFLDGKHHIVLGGSWATHPRLAERRSLRNWYQAGYPYVFAGFRCCH</sequence>
<evidence type="ECO:0000259" key="9">
    <source>
        <dbReference type="Pfam" id="PF12867"/>
    </source>
</evidence>
<dbReference type="PANTHER" id="PTHR43397">
    <property type="entry name" value="ERGOTHIONEINE BIOSYNTHESIS PROTEIN 1"/>
    <property type="match status" value="1"/>
</dbReference>
<evidence type="ECO:0000256" key="1">
    <source>
        <dbReference type="ARBA" id="ARBA00022603"/>
    </source>
</evidence>
<dbReference type="Pfam" id="PF03781">
    <property type="entry name" value="FGE-sulfatase"/>
    <property type="match status" value="2"/>
</dbReference>
<reference evidence="10 11" key="1">
    <citation type="submission" date="2020-12" db="EMBL/GenBank/DDBJ databases">
        <title>Metabolic potential, ecology and presence of endohyphal bacteria is reflected in genomic diversity of Mucoromycotina.</title>
        <authorList>
            <person name="Muszewska A."/>
            <person name="Okrasinska A."/>
            <person name="Steczkiewicz K."/>
            <person name="Drgas O."/>
            <person name="Orlowska M."/>
            <person name="Perlinska-Lenart U."/>
            <person name="Aleksandrzak-Piekarczyk T."/>
            <person name="Szatraj K."/>
            <person name="Zielenkiewicz U."/>
            <person name="Pilsyk S."/>
            <person name="Malc E."/>
            <person name="Mieczkowski P."/>
            <person name="Kruszewska J.S."/>
            <person name="Biernat P."/>
            <person name="Pawlowska J."/>
        </authorList>
    </citation>
    <scope>NUCLEOTIDE SEQUENCE [LARGE SCALE GENOMIC DNA]</scope>
    <source>
        <strain evidence="10 11">CBS 142.35</strain>
    </source>
</reference>
<evidence type="ECO:0000256" key="5">
    <source>
        <dbReference type="ARBA" id="ARBA00037882"/>
    </source>
</evidence>
<feature type="domain" description="Sulfatase-modifying factor enzyme-like" evidence="7">
    <location>
        <begin position="822"/>
        <end position="895"/>
    </location>
</feature>
<feature type="domain" description="Sulfatase-modifying factor enzyme-like" evidence="7">
    <location>
        <begin position="690"/>
        <end position="786"/>
    </location>
</feature>
<comment type="pathway">
    <text evidence="5">Amino-acid biosynthesis; ergothioneine biosynthesis.</text>
</comment>
<dbReference type="SUPFAM" id="SSF56436">
    <property type="entry name" value="C-type lectin-like"/>
    <property type="match status" value="1"/>
</dbReference>
<dbReference type="AlphaFoldDB" id="A0A8H7S5D0"/>
<dbReference type="Proteomes" id="UP000646827">
    <property type="component" value="Unassembled WGS sequence"/>
</dbReference>
<keyword evidence="4" id="KW-0408">Iron</keyword>
<protein>
    <submittedName>
        <fullName evidence="10">Uncharacterized protein</fullName>
    </submittedName>
</protein>
<keyword evidence="2" id="KW-0808">Transferase</keyword>
<keyword evidence="3" id="KW-0560">Oxidoreductase</keyword>
<dbReference type="Pfam" id="PF10017">
    <property type="entry name" value="Methyltransf_33"/>
    <property type="match status" value="1"/>
</dbReference>
<dbReference type="PANTHER" id="PTHR43397:SF1">
    <property type="entry name" value="ERGOTHIONEINE BIOSYNTHESIS PROTEIN 1"/>
    <property type="match status" value="1"/>
</dbReference>
<evidence type="ECO:0000256" key="6">
    <source>
        <dbReference type="SAM" id="MobiDB-lite"/>
    </source>
</evidence>
<dbReference type="Gene3D" id="3.90.1580.10">
    <property type="entry name" value="paralog of FGE (formylglycine-generating enzyme)"/>
    <property type="match status" value="2"/>
</dbReference>
<dbReference type="InterPro" id="IPR019257">
    <property type="entry name" value="MeTrfase_dom"/>
</dbReference>
<evidence type="ECO:0000259" key="8">
    <source>
        <dbReference type="Pfam" id="PF10017"/>
    </source>
</evidence>
<dbReference type="NCBIfam" id="TIGR03439">
    <property type="entry name" value="methyl_EasF"/>
    <property type="match status" value="1"/>
</dbReference>
<evidence type="ECO:0000313" key="11">
    <source>
        <dbReference type="Proteomes" id="UP000646827"/>
    </source>
</evidence>
<dbReference type="InterPro" id="IPR017805">
    <property type="entry name" value="SAM_MeTrfase_EasF-type_put"/>
</dbReference>
<dbReference type="InterPro" id="IPR029063">
    <property type="entry name" value="SAM-dependent_MTases_sf"/>
</dbReference>